<evidence type="ECO:0000313" key="3">
    <source>
        <dbReference type="Proteomes" id="UP000474758"/>
    </source>
</evidence>
<keyword evidence="2" id="KW-0378">Hydrolase</keyword>
<comment type="caution">
    <text evidence="2">The sequence shown here is derived from an EMBL/GenBank/DDBJ whole genome shotgun (WGS) entry which is preliminary data.</text>
</comment>
<evidence type="ECO:0000313" key="2">
    <source>
        <dbReference type="EMBL" id="NGQ89495.1"/>
    </source>
</evidence>
<dbReference type="Pfam" id="PF13472">
    <property type="entry name" value="Lipase_GDSL_2"/>
    <property type="match status" value="1"/>
</dbReference>
<name>A0A6M1U0A5_9RHOB</name>
<evidence type="ECO:0000259" key="1">
    <source>
        <dbReference type="Pfam" id="PF13472"/>
    </source>
</evidence>
<dbReference type="SUPFAM" id="SSF52266">
    <property type="entry name" value="SGNH hydrolase"/>
    <property type="match status" value="1"/>
</dbReference>
<protein>
    <submittedName>
        <fullName evidence="2">SGNH/GDSL hydrolase family protein</fullName>
    </submittedName>
</protein>
<dbReference type="InterPro" id="IPR013830">
    <property type="entry name" value="SGNH_hydro"/>
</dbReference>
<sequence length="212" mass="22927">MPILLTFGDSNTHGTPPILNRGEYRRFDQKTRWPKIAQAALGDDWELAEEGLPGRTAQFDDPVMGAIMNGRPALRMALQSHGPIDVLTIMLGTNDVKTRFATTPEQVVAGIAGLLDVAMSLEYQDRHGGFRILLICPPPVVETGPIRVEFWGGAARSQALAPLYADLARSRGIGFMDAGQVISVSPIDGVHFDETAHAALGRAVAEKVRTMV</sequence>
<keyword evidence="3" id="KW-1185">Reference proteome</keyword>
<accession>A0A6M1U0A5</accession>
<dbReference type="RefSeq" id="WP_165046590.1">
    <property type="nucleotide sequence ID" value="NZ_JAALFE010000001.1"/>
</dbReference>
<organism evidence="2 3">
    <name type="scientific">Paragemmobacter kunshanensis</name>
    <dbReference type="NCBI Taxonomy" id="2583234"/>
    <lineage>
        <taxon>Bacteria</taxon>
        <taxon>Pseudomonadati</taxon>
        <taxon>Pseudomonadota</taxon>
        <taxon>Alphaproteobacteria</taxon>
        <taxon>Rhodobacterales</taxon>
        <taxon>Paracoccaceae</taxon>
        <taxon>Paragemmobacter</taxon>
    </lineage>
</organism>
<dbReference type="Gene3D" id="3.40.50.1110">
    <property type="entry name" value="SGNH hydrolase"/>
    <property type="match status" value="1"/>
</dbReference>
<dbReference type="EMBL" id="JAALFE010000001">
    <property type="protein sequence ID" value="NGQ89495.1"/>
    <property type="molecule type" value="Genomic_DNA"/>
</dbReference>
<gene>
    <name evidence="2" type="ORF">G5V65_01200</name>
</gene>
<dbReference type="InterPro" id="IPR036514">
    <property type="entry name" value="SGNH_hydro_sf"/>
</dbReference>
<dbReference type="Proteomes" id="UP000474758">
    <property type="component" value="Unassembled WGS sequence"/>
</dbReference>
<reference evidence="2 3" key="1">
    <citation type="submission" date="2020-02" db="EMBL/GenBank/DDBJ databases">
        <title>Rhodobacter translucens sp. nov., a novel bacterium isolated from activated sludge.</title>
        <authorList>
            <person name="Liu J."/>
        </authorList>
    </citation>
    <scope>NUCLEOTIDE SEQUENCE [LARGE SCALE GENOMIC DNA]</scope>
    <source>
        <strain evidence="2 3">HX-7-19</strain>
    </source>
</reference>
<feature type="domain" description="SGNH hydrolase-type esterase" evidence="1">
    <location>
        <begin position="7"/>
        <end position="198"/>
    </location>
</feature>
<dbReference type="GO" id="GO:0016788">
    <property type="term" value="F:hydrolase activity, acting on ester bonds"/>
    <property type="evidence" value="ECO:0007669"/>
    <property type="project" value="UniProtKB-ARBA"/>
</dbReference>
<dbReference type="CDD" id="cd01839">
    <property type="entry name" value="SGNH_arylesterase_like"/>
    <property type="match status" value="1"/>
</dbReference>
<dbReference type="AlphaFoldDB" id="A0A6M1U0A5"/>
<proteinExistence type="predicted"/>